<dbReference type="Gene3D" id="3.20.20.100">
    <property type="entry name" value="NADP-dependent oxidoreductase domain"/>
    <property type="match status" value="1"/>
</dbReference>
<keyword evidence="1" id="KW-0560">Oxidoreductase</keyword>
<dbReference type="Proteomes" id="UP000242146">
    <property type="component" value="Unassembled WGS sequence"/>
</dbReference>
<evidence type="ECO:0000256" key="3">
    <source>
        <dbReference type="PIRSR" id="PIRSR000097-2"/>
    </source>
</evidence>
<dbReference type="InterPro" id="IPR020471">
    <property type="entry name" value="AKR"/>
</dbReference>
<proteinExistence type="predicted"/>
<accession>A0A1X2G6C4</accession>
<reference evidence="6 7" key="1">
    <citation type="submission" date="2016-07" db="EMBL/GenBank/DDBJ databases">
        <title>Pervasive Adenine N6-methylation of Active Genes in Fungi.</title>
        <authorList>
            <consortium name="DOE Joint Genome Institute"/>
            <person name="Mondo S.J."/>
            <person name="Dannebaum R.O."/>
            <person name="Kuo R.C."/>
            <person name="Labutti K."/>
            <person name="Haridas S."/>
            <person name="Kuo A."/>
            <person name="Salamov A."/>
            <person name="Ahrendt S.R."/>
            <person name="Lipzen A."/>
            <person name="Sullivan W."/>
            <person name="Andreopoulos W.B."/>
            <person name="Clum A."/>
            <person name="Lindquist E."/>
            <person name="Daum C."/>
            <person name="Ramamoorthy G.K."/>
            <person name="Gryganskyi A."/>
            <person name="Culley D."/>
            <person name="Magnuson J.K."/>
            <person name="James T.Y."/>
            <person name="O'Malley M.A."/>
            <person name="Stajich J.E."/>
            <person name="Spatafora J.W."/>
            <person name="Visel A."/>
            <person name="Grigoriev I.V."/>
        </authorList>
    </citation>
    <scope>NUCLEOTIDE SEQUENCE [LARGE SCALE GENOMIC DNA]</scope>
    <source>
        <strain evidence="6 7">NRRL 3301</strain>
    </source>
</reference>
<dbReference type="STRING" id="101127.A0A1X2G6C4"/>
<name>A0A1X2G6C4_9FUNG</name>
<evidence type="ECO:0000256" key="1">
    <source>
        <dbReference type="ARBA" id="ARBA00023002"/>
    </source>
</evidence>
<dbReference type="PROSITE" id="PS00798">
    <property type="entry name" value="ALDOKETO_REDUCTASE_1"/>
    <property type="match status" value="1"/>
</dbReference>
<feature type="domain" description="NADP-dependent oxidoreductase" evidence="5">
    <location>
        <begin position="20"/>
        <end position="290"/>
    </location>
</feature>
<feature type="site" description="Lowers pKa of active site Tyr" evidence="4">
    <location>
        <position position="80"/>
    </location>
</feature>
<dbReference type="InterPro" id="IPR023210">
    <property type="entry name" value="NADP_OxRdtase_dom"/>
</dbReference>
<sequence length="314" mass="35127">MTTNVPIIKLNNGQPFPAVGLGTFKGQSTDEELAKAVTLALDAGYRHFDTAYAYRTEAAVGKAVREHPTVPRDQVVVVSKLWQTFHRPDLVQPAFDRTMENLGLEYLDVYMMHWPMAWKFRGFEFDQLTIFEDGDVKCEDIDFVDTWRAMEDLVKIDGRVKSLGVSNFTIPMLEKLLASCDIVPAVHEFEIHPANPNEEMIEFCRKKGIAVSAYSPLANPGMFGKNSLLEDPRIVEMAEKYSLTPAQLALSWGITRGYAVIPKSATPSRIEQNIKLVKLSSEDVDAITKIGMENPAVVCNPRLAFGPSNNIFNK</sequence>
<dbReference type="InterPro" id="IPR018170">
    <property type="entry name" value="Aldo/ket_reductase_CS"/>
</dbReference>
<dbReference type="GO" id="GO:0016616">
    <property type="term" value="F:oxidoreductase activity, acting on the CH-OH group of donors, NAD or NADP as acceptor"/>
    <property type="evidence" value="ECO:0007669"/>
    <property type="project" value="UniProtKB-ARBA"/>
</dbReference>
<comment type="caution">
    <text evidence="6">The sequence shown here is derived from an EMBL/GenBank/DDBJ whole genome shotgun (WGS) entry which is preliminary data.</text>
</comment>
<organism evidence="6 7">
    <name type="scientific">Hesseltinella vesiculosa</name>
    <dbReference type="NCBI Taxonomy" id="101127"/>
    <lineage>
        <taxon>Eukaryota</taxon>
        <taxon>Fungi</taxon>
        <taxon>Fungi incertae sedis</taxon>
        <taxon>Mucoromycota</taxon>
        <taxon>Mucoromycotina</taxon>
        <taxon>Mucoromycetes</taxon>
        <taxon>Mucorales</taxon>
        <taxon>Cunninghamellaceae</taxon>
        <taxon>Hesseltinella</taxon>
    </lineage>
</organism>
<keyword evidence="7" id="KW-1185">Reference proteome</keyword>
<evidence type="ECO:0000313" key="7">
    <source>
        <dbReference type="Proteomes" id="UP000242146"/>
    </source>
</evidence>
<evidence type="ECO:0000256" key="4">
    <source>
        <dbReference type="PIRSR" id="PIRSR000097-3"/>
    </source>
</evidence>
<dbReference type="PIRSF" id="PIRSF000097">
    <property type="entry name" value="AKR"/>
    <property type="match status" value="1"/>
</dbReference>
<dbReference type="EMBL" id="MCGT01000042">
    <property type="protein sequence ID" value="ORX45462.1"/>
    <property type="molecule type" value="Genomic_DNA"/>
</dbReference>
<dbReference type="InterPro" id="IPR036812">
    <property type="entry name" value="NAD(P)_OxRdtase_dom_sf"/>
</dbReference>
<gene>
    <name evidence="6" type="ORF">DM01DRAFT_1339971</name>
</gene>
<dbReference type="AlphaFoldDB" id="A0A1X2G6C4"/>
<dbReference type="OrthoDB" id="416253at2759"/>
<dbReference type="SUPFAM" id="SSF51430">
    <property type="entry name" value="NAD(P)-linked oxidoreductase"/>
    <property type="match status" value="1"/>
</dbReference>
<dbReference type="FunFam" id="3.20.20.100:FF:000002">
    <property type="entry name" value="2,5-diketo-D-gluconic acid reductase A"/>
    <property type="match status" value="1"/>
</dbReference>
<evidence type="ECO:0000313" key="6">
    <source>
        <dbReference type="EMBL" id="ORX45462.1"/>
    </source>
</evidence>
<feature type="binding site" evidence="3">
    <location>
        <position position="113"/>
    </location>
    <ligand>
        <name>substrate</name>
    </ligand>
</feature>
<dbReference type="PANTHER" id="PTHR11732">
    <property type="entry name" value="ALDO/KETO REDUCTASE"/>
    <property type="match status" value="1"/>
</dbReference>
<protein>
    <submittedName>
        <fullName evidence="6">Aldo/keto reductase</fullName>
    </submittedName>
</protein>
<evidence type="ECO:0000259" key="5">
    <source>
        <dbReference type="Pfam" id="PF00248"/>
    </source>
</evidence>
<dbReference type="CDD" id="cd19071">
    <property type="entry name" value="AKR_AKR1-5-like"/>
    <property type="match status" value="1"/>
</dbReference>
<evidence type="ECO:0000256" key="2">
    <source>
        <dbReference type="PIRSR" id="PIRSR000097-1"/>
    </source>
</evidence>
<feature type="active site" description="Proton donor" evidence="2">
    <location>
        <position position="54"/>
    </location>
</feature>
<dbReference type="PRINTS" id="PR00069">
    <property type="entry name" value="ALDKETRDTASE"/>
</dbReference>
<dbReference type="PROSITE" id="PS00063">
    <property type="entry name" value="ALDOKETO_REDUCTASE_3"/>
    <property type="match status" value="1"/>
</dbReference>
<dbReference type="Pfam" id="PF00248">
    <property type="entry name" value="Aldo_ket_red"/>
    <property type="match status" value="1"/>
</dbReference>